<dbReference type="AlphaFoldDB" id="C9MT47"/>
<name>C9MT47_9BACT</name>
<dbReference type="STRING" id="649761.HMPREF0973_02817"/>
<proteinExistence type="predicted"/>
<gene>
    <name evidence="2" type="ORF">HMPREF0973_02817</name>
</gene>
<keyword evidence="3" id="KW-1185">Reference proteome</keyword>
<evidence type="ECO:0000313" key="3">
    <source>
        <dbReference type="Proteomes" id="UP000003327"/>
    </source>
</evidence>
<evidence type="ECO:0000256" key="1">
    <source>
        <dbReference type="SAM" id="Phobius"/>
    </source>
</evidence>
<dbReference type="EMBL" id="ACVA01000072">
    <property type="protein sequence ID" value="EEX17242.1"/>
    <property type="molecule type" value="Genomic_DNA"/>
</dbReference>
<reference evidence="2 3" key="1">
    <citation type="submission" date="2009-09" db="EMBL/GenBank/DDBJ databases">
        <authorList>
            <person name="Weinstock G."/>
            <person name="Sodergren E."/>
            <person name="Clifton S."/>
            <person name="Fulton L."/>
            <person name="Fulton B."/>
            <person name="Courtney L."/>
            <person name="Fronick C."/>
            <person name="Harrison M."/>
            <person name="Strong C."/>
            <person name="Farmer C."/>
            <person name="Delahaunty K."/>
            <person name="Markovic C."/>
            <person name="Hall O."/>
            <person name="Minx P."/>
            <person name="Tomlinson C."/>
            <person name="Mitreva M."/>
            <person name="Nelson J."/>
            <person name="Hou S."/>
            <person name="Wollam A."/>
            <person name="Pepin K.H."/>
            <person name="Johnson M."/>
            <person name="Bhonagiri V."/>
            <person name="Nash W.E."/>
            <person name="Warren W."/>
            <person name="Chinwalla A."/>
            <person name="Mardis E.R."/>
            <person name="Wilson R.K."/>
        </authorList>
    </citation>
    <scope>NUCLEOTIDE SEQUENCE [LARGE SCALE GENOMIC DNA]</scope>
    <source>
        <strain evidence="2 3">F0319</strain>
    </source>
</reference>
<organism evidence="2 3">
    <name type="scientific">Prevotella veroralis F0319</name>
    <dbReference type="NCBI Taxonomy" id="649761"/>
    <lineage>
        <taxon>Bacteria</taxon>
        <taxon>Pseudomonadati</taxon>
        <taxon>Bacteroidota</taxon>
        <taxon>Bacteroidia</taxon>
        <taxon>Bacteroidales</taxon>
        <taxon>Prevotellaceae</taxon>
        <taxon>Prevotella</taxon>
    </lineage>
</organism>
<comment type="caution">
    <text evidence="2">The sequence shown here is derived from an EMBL/GenBank/DDBJ whole genome shotgun (WGS) entry which is preliminary data.</text>
</comment>
<accession>C9MT47</accession>
<dbReference type="HOGENOM" id="CLU_2846216_0_0_10"/>
<protein>
    <submittedName>
        <fullName evidence="2">Uncharacterized protein</fullName>
    </submittedName>
</protein>
<keyword evidence="1" id="KW-0472">Membrane</keyword>
<dbReference type="Proteomes" id="UP000003327">
    <property type="component" value="Unassembled WGS sequence"/>
</dbReference>
<feature type="transmembrane region" description="Helical" evidence="1">
    <location>
        <begin position="35"/>
        <end position="56"/>
    </location>
</feature>
<keyword evidence="1" id="KW-1133">Transmembrane helix</keyword>
<sequence length="65" mass="7777">MNQCKLNKNTLRYVKKKEFHRANIFLSMVPTCKEAGFVLSLYVLHINITMVIIYYYHGKRIISPW</sequence>
<keyword evidence="1" id="KW-0812">Transmembrane</keyword>
<evidence type="ECO:0000313" key="2">
    <source>
        <dbReference type="EMBL" id="EEX17242.1"/>
    </source>
</evidence>